<protein>
    <recommendedName>
        <fullName evidence="1">peptidyl-tRNA hydrolase</fullName>
        <ecNumber evidence="1">3.1.1.29</ecNumber>
    </recommendedName>
</protein>
<evidence type="ECO:0000256" key="4">
    <source>
        <dbReference type="ARBA" id="ARBA00048707"/>
    </source>
</evidence>
<proteinExistence type="inferred from homology"/>
<accession>A0A7K3LIJ9</accession>
<organism evidence="6 7">
    <name type="scientific">Gordonia desulfuricans</name>
    <dbReference type="NCBI Taxonomy" id="89051"/>
    <lineage>
        <taxon>Bacteria</taxon>
        <taxon>Bacillati</taxon>
        <taxon>Actinomycetota</taxon>
        <taxon>Actinomycetes</taxon>
        <taxon>Mycobacteriales</taxon>
        <taxon>Gordoniaceae</taxon>
        <taxon>Gordonia</taxon>
    </lineage>
</organism>
<evidence type="ECO:0000313" key="7">
    <source>
        <dbReference type="Proteomes" id="UP000466307"/>
    </source>
</evidence>
<keyword evidence="7" id="KW-1185">Reference proteome</keyword>
<dbReference type="GO" id="GO:0004045">
    <property type="term" value="F:peptidyl-tRNA hydrolase activity"/>
    <property type="evidence" value="ECO:0007669"/>
    <property type="project" value="UniProtKB-EC"/>
</dbReference>
<comment type="caution">
    <text evidence="6">The sequence shown here is derived from an EMBL/GenBank/DDBJ whole genome shotgun (WGS) entry which is preliminary data.</text>
</comment>
<dbReference type="Pfam" id="PF01981">
    <property type="entry name" value="PTH2"/>
    <property type="match status" value="1"/>
</dbReference>
<evidence type="ECO:0000313" key="6">
    <source>
        <dbReference type="EMBL" id="NDK88085.1"/>
    </source>
</evidence>
<dbReference type="EC" id="3.1.1.29" evidence="1"/>
<dbReference type="SUPFAM" id="SSF102462">
    <property type="entry name" value="Peptidyl-tRNA hydrolase II"/>
    <property type="match status" value="1"/>
</dbReference>
<evidence type="ECO:0000256" key="5">
    <source>
        <dbReference type="SAM" id="MobiDB-lite"/>
    </source>
</evidence>
<dbReference type="AlphaFoldDB" id="A0A7K3LIJ9"/>
<dbReference type="Proteomes" id="UP000466307">
    <property type="component" value="Unassembled WGS sequence"/>
</dbReference>
<dbReference type="PANTHER" id="PTHR12649">
    <property type="entry name" value="PEPTIDYL-TRNA HYDROLASE 2"/>
    <property type="match status" value="1"/>
</dbReference>
<dbReference type="PANTHER" id="PTHR12649:SF11">
    <property type="entry name" value="PEPTIDYL-TRNA HYDROLASE 2, MITOCHONDRIAL"/>
    <property type="match status" value="1"/>
</dbReference>
<comment type="similarity">
    <text evidence="3">Belongs to the PTH2 family.</text>
</comment>
<sequence>MPDEANAAVSSPDGVDAQGVHSAALTDDHRFGDDYRRLTRYVGGADDPEEPADVLAMQMVLRIEKTAPPDRTELLTAAARAVALLCLDDRAGGDGPWAAPMDAWCDARIRKISRRARAGQWAAAQEVWGVTAQSGDAQARAFVPGRVGEVDKRIARLQIGGTDVDGELPTAPDGPGICLWVNPTLEMTVGKLAAQVGHASMLAVRLLDDAAARRWRDAGCPLQVCQADEAGWQRLLGADATGQAIAVRDAGFTEIAPGSVTVIAENIAAREDLT</sequence>
<dbReference type="InterPro" id="IPR002833">
    <property type="entry name" value="PTH2"/>
</dbReference>
<name>A0A7K3LIJ9_9ACTN</name>
<dbReference type="Gene3D" id="3.40.1490.10">
    <property type="entry name" value="Bit1"/>
    <property type="match status" value="1"/>
</dbReference>
<comment type="catalytic activity">
    <reaction evidence="4">
        <text>an N-acyl-L-alpha-aminoacyl-tRNA + H2O = an N-acyl-L-amino acid + a tRNA + H(+)</text>
        <dbReference type="Rhea" id="RHEA:54448"/>
        <dbReference type="Rhea" id="RHEA-COMP:10123"/>
        <dbReference type="Rhea" id="RHEA-COMP:13883"/>
        <dbReference type="ChEBI" id="CHEBI:15377"/>
        <dbReference type="ChEBI" id="CHEBI:15378"/>
        <dbReference type="ChEBI" id="CHEBI:59874"/>
        <dbReference type="ChEBI" id="CHEBI:78442"/>
        <dbReference type="ChEBI" id="CHEBI:138191"/>
        <dbReference type="EC" id="3.1.1.29"/>
    </reaction>
</comment>
<gene>
    <name evidence="6" type="ORF">GYA93_00595</name>
</gene>
<dbReference type="EMBL" id="JAADZU010000001">
    <property type="protein sequence ID" value="NDK88085.1"/>
    <property type="molecule type" value="Genomic_DNA"/>
</dbReference>
<evidence type="ECO:0000256" key="1">
    <source>
        <dbReference type="ARBA" id="ARBA00013260"/>
    </source>
</evidence>
<feature type="region of interest" description="Disordered" evidence="5">
    <location>
        <begin position="1"/>
        <end position="20"/>
    </location>
</feature>
<keyword evidence="2 6" id="KW-0378">Hydrolase</keyword>
<reference evidence="6 7" key="1">
    <citation type="submission" date="2020-01" db="EMBL/GenBank/DDBJ databases">
        <title>Investigation of new actinobacteria for the biodesulphurisation of diesel fuel.</title>
        <authorList>
            <person name="Athi Narayanan S.M."/>
        </authorList>
    </citation>
    <scope>NUCLEOTIDE SEQUENCE [LARGE SCALE GENOMIC DNA]</scope>
    <source>
        <strain evidence="6 7">213E</strain>
    </source>
</reference>
<evidence type="ECO:0000256" key="2">
    <source>
        <dbReference type="ARBA" id="ARBA00022801"/>
    </source>
</evidence>
<evidence type="ECO:0000256" key="3">
    <source>
        <dbReference type="ARBA" id="ARBA00038050"/>
    </source>
</evidence>
<dbReference type="InterPro" id="IPR023476">
    <property type="entry name" value="Pep_tRNA_hydro_II_dom_sf"/>
</dbReference>